<protein>
    <submittedName>
        <fullName evidence="1">Uncharacterized protein</fullName>
    </submittedName>
</protein>
<reference evidence="1 2" key="1">
    <citation type="journal article" date="2019" name="Sci. Rep.">
        <title>Orb-weaving spider Araneus ventricosus genome elucidates the spidroin gene catalogue.</title>
        <authorList>
            <person name="Kono N."/>
            <person name="Nakamura H."/>
            <person name="Ohtoshi R."/>
            <person name="Moran D.A.P."/>
            <person name="Shinohara A."/>
            <person name="Yoshida Y."/>
            <person name="Fujiwara M."/>
            <person name="Mori M."/>
            <person name="Tomita M."/>
            <person name="Arakawa K."/>
        </authorList>
    </citation>
    <scope>NUCLEOTIDE SEQUENCE [LARGE SCALE GENOMIC DNA]</scope>
</reference>
<dbReference type="AlphaFoldDB" id="A0A4Y2L3R7"/>
<dbReference type="Proteomes" id="UP000499080">
    <property type="component" value="Unassembled WGS sequence"/>
</dbReference>
<organism evidence="1 2">
    <name type="scientific">Araneus ventricosus</name>
    <name type="common">Orbweaver spider</name>
    <name type="synonym">Epeira ventricosa</name>
    <dbReference type="NCBI Taxonomy" id="182803"/>
    <lineage>
        <taxon>Eukaryota</taxon>
        <taxon>Metazoa</taxon>
        <taxon>Ecdysozoa</taxon>
        <taxon>Arthropoda</taxon>
        <taxon>Chelicerata</taxon>
        <taxon>Arachnida</taxon>
        <taxon>Araneae</taxon>
        <taxon>Araneomorphae</taxon>
        <taxon>Entelegynae</taxon>
        <taxon>Araneoidea</taxon>
        <taxon>Araneidae</taxon>
        <taxon>Araneus</taxon>
    </lineage>
</organism>
<evidence type="ECO:0000313" key="2">
    <source>
        <dbReference type="Proteomes" id="UP000499080"/>
    </source>
</evidence>
<evidence type="ECO:0000313" key="1">
    <source>
        <dbReference type="EMBL" id="GBN08447.1"/>
    </source>
</evidence>
<comment type="caution">
    <text evidence="1">The sequence shown here is derived from an EMBL/GenBank/DDBJ whole genome shotgun (WGS) entry which is preliminary data.</text>
</comment>
<gene>
    <name evidence="1" type="ORF">AVEN_172673_1</name>
</gene>
<sequence length="90" mass="10164">MHHQHPMARVTASHTECDHRSKLCLDNGGHNSRSTCIQKLLRYCNRCHHQHSTARVTASRTECDASGQTVPGPWRSKCKGIPVFVFDLLL</sequence>
<name>A0A4Y2L3R7_ARAVE</name>
<accession>A0A4Y2L3R7</accession>
<dbReference type="EMBL" id="BGPR01005263">
    <property type="protein sequence ID" value="GBN08447.1"/>
    <property type="molecule type" value="Genomic_DNA"/>
</dbReference>
<proteinExistence type="predicted"/>
<keyword evidence="2" id="KW-1185">Reference proteome</keyword>